<feature type="transmembrane region" description="Helical" evidence="1">
    <location>
        <begin position="52"/>
        <end position="70"/>
    </location>
</feature>
<feature type="transmembrane region" description="Helical" evidence="1">
    <location>
        <begin position="76"/>
        <end position="93"/>
    </location>
</feature>
<feature type="transmembrane region" description="Helical" evidence="1">
    <location>
        <begin position="100"/>
        <end position="118"/>
    </location>
</feature>
<proteinExistence type="predicted"/>
<evidence type="ECO:0000313" key="2">
    <source>
        <dbReference type="EMBL" id="AOT23154.1"/>
    </source>
</evidence>
<keyword evidence="1" id="KW-0472">Membrane</keyword>
<dbReference type="InterPro" id="IPR056390">
    <property type="entry name" value="Holin_phage"/>
</dbReference>
<reference evidence="2 3" key="1">
    <citation type="submission" date="2016-07" db="EMBL/GenBank/DDBJ databases">
        <authorList>
            <person name="Henderson J.H."/>
            <person name="Agbayani G."/>
            <person name="Akanbi A."/>
            <person name="Allen L."/>
            <person name="Anton T."/>
            <person name="Bauer V."/>
            <person name="Benoit R."/>
            <person name="Bhakta Y."/>
            <person name="Binongcal M.A."/>
            <person name="Bobovsky T."/>
            <person name="Bual H."/>
            <person name="Calley B."/>
            <person name="Clark M."/>
            <person name="Conahan B."/>
            <person name="Cone E."/>
            <person name="Dardis C."/>
            <person name="Fangman M."/>
            <person name="Flatgard B."/>
            <person name="Focht K."/>
            <person name="Geraci K."/>
            <person name="Goodwin B."/>
            <person name="Hanson H."/>
            <person name="Hunt G."/>
            <person name="Hutton S."/>
            <person name="Illback M."/>
            <person name="Jamsa A."/>
            <person name="Konzek B."/>
            <person name="Kraus A."/>
            <person name="Kuenzi M."/>
            <person name="Laird K."/>
            <person name="Lieb M."/>
            <person name="MacKenzie A."/>
            <person name="Maurer K."/>
            <person name="Miera M."/>
            <person name="Mishler B."/>
            <person name="Naughton C."/>
            <person name="Nease R."/>
            <person name="Nelson B."/>
            <person name="Nigg N."/>
            <person name="O'Sullivan K."/>
            <person name="Orion I."/>
            <person name="Peterson C."/>
            <person name="Peterson S."/>
            <person name="Roletto M."/>
            <person name="Rush L."/>
            <person name="Schlatter T."/>
            <person name="Seidl R."/>
            <person name="Sevy E."/>
            <person name="Sonderby V."/>
            <person name="Souers H."/>
            <person name="Syvertson H."/>
            <person name="Taggard K."/>
            <person name="Takasugi J."/>
            <person name="Tietge S."/>
            <person name="Vasquez C."/>
            <person name="Velasco R."/>
            <person name="Virk M."/>
            <person name="Vologdin S."/>
            <person name="Wing S."/>
            <person name="Winslow J."/>
            <person name="Young E."/>
            <person name="Cunanan N."/>
            <person name="Dasiuk E."/>
            <person name="Fudge K."/>
            <person name="Murphy A."/>
            <person name="Poxleitner M.K."/>
            <person name="Ettinger A.-S.H."/>
            <person name="Anders K.R."/>
            <person name="Schaff J.E."/>
            <person name="Dashiell C.L."/>
            <person name="Macialek J.A."/>
            <person name="Braun M.A."/>
            <person name="Delesalle V.A."/>
            <person name="Hughes L.E."/>
            <person name="Ware V.C."/>
            <person name="Bradley K.W."/>
            <person name="Barker L.P."/>
            <person name="Asai D.J."/>
            <person name="Bowman C.A."/>
            <person name="Russell D.A."/>
            <person name="Pope W.H."/>
            <person name="Jacobs-Sera D."/>
            <person name="Hendrix R.W."/>
            <person name="Hatfull G.F."/>
        </authorList>
    </citation>
    <scope>NUCLEOTIDE SEQUENCE [LARGE SCALE GENOMIC DNA]</scope>
</reference>
<dbReference type="EMBL" id="KX621007">
    <property type="protein sequence ID" value="AOT23154.1"/>
    <property type="molecule type" value="Genomic_DNA"/>
</dbReference>
<dbReference type="Pfam" id="PF23809">
    <property type="entry name" value="Phage_holin_9"/>
    <property type="match status" value="1"/>
</dbReference>
<keyword evidence="1" id="KW-1133">Transmembrane helix</keyword>
<accession>A0A1D8EQ34</accession>
<organism evidence="2 3">
    <name type="scientific">Mycobacterium phage Taquito</name>
    <dbReference type="NCBI Taxonomy" id="1897500"/>
    <lineage>
        <taxon>Viruses</taxon>
        <taxon>Duplodnaviria</taxon>
        <taxon>Heunggongvirae</taxon>
        <taxon>Uroviricota</taxon>
        <taxon>Caudoviricetes</taxon>
        <taxon>Weiservirinae</taxon>
        <taxon>Fionnbharthvirus</taxon>
        <taxon>Fionnbharthvirus taquito</taxon>
    </lineage>
</organism>
<evidence type="ECO:0000313" key="3">
    <source>
        <dbReference type="Proteomes" id="UP000224956"/>
    </source>
</evidence>
<evidence type="ECO:0000256" key="1">
    <source>
        <dbReference type="SAM" id="Phobius"/>
    </source>
</evidence>
<keyword evidence="3" id="KW-1185">Reference proteome</keyword>
<keyword evidence="1" id="KW-0812">Transmembrane</keyword>
<name>A0A1D8EQ34_9CAUD</name>
<sequence length="132" mass="13866">MRKFWDRVRAVLAQRFGIETWADVRNVIHLAAPSIAGALVSWNLMEADKAKLIGALIAALASPLLAVPYSKDVWRSYIYGVLAAGQAVLIGVLGMTESQVAPIIGAVLALVGGSLASTNTPTSHAGLKDKTA</sequence>
<dbReference type="Proteomes" id="UP000224956">
    <property type="component" value="Segment"/>
</dbReference>
<protein>
    <submittedName>
        <fullName evidence="2">Holin</fullName>
    </submittedName>
</protein>
<gene>
    <name evidence="2" type="ORF">SEA_TAQUITO_33</name>
</gene>